<organism evidence="1 2">
    <name type="scientific">Burkholderia paludis</name>
    <dbReference type="NCBI Taxonomy" id="1506587"/>
    <lineage>
        <taxon>Bacteria</taxon>
        <taxon>Pseudomonadati</taxon>
        <taxon>Pseudomonadota</taxon>
        <taxon>Betaproteobacteria</taxon>
        <taxon>Burkholderiales</taxon>
        <taxon>Burkholderiaceae</taxon>
        <taxon>Burkholderia</taxon>
        <taxon>Burkholderia cepacia complex</taxon>
    </lineage>
</organism>
<reference evidence="1 2" key="1">
    <citation type="submission" date="2019-09" db="EMBL/GenBank/DDBJ databases">
        <authorList>
            <person name="Depoorter E."/>
        </authorList>
    </citation>
    <scope>NUCLEOTIDE SEQUENCE [LARGE SCALE GENOMIC DNA]</scope>
    <source>
        <strain evidence="1">LMG 30113</strain>
    </source>
</reference>
<proteinExistence type="predicted"/>
<dbReference type="Proteomes" id="UP000494330">
    <property type="component" value="Unassembled WGS sequence"/>
</dbReference>
<evidence type="ECO:0008006" key="3">
    <source>
        <dbReference type="Google" id="ProtNLM"/>
    </source>
</evidence>
<accession>A0A6J5F391</accession>
<protein>
    <recommendedName>
        <fullName evidence="3">Lipoprotein</fullName>
    </recommendedName>
</protein>
<dbReference type="EMBL" id="CABVQD010000013">
    <property type="protein sequence ID" value="VWB85773.1"/>
    <property type="molecule type" value="Genomic_DNA"/>
</dbReference>
<evidence type="ECO:0000313" key="1">
    <source>
        <dbReference type="EMBL" id="VWB85773.1"/>
    </source>
</evidence>
<gene>
    <name evidence="1" type="ORF">BPA30113_03964</name>
</gene>
<dbReference type="AlphaFoldDB" id="A0A6J5F391"/>
<sequence>MIVTPPDGLTFEGYIQKALADELKVADSYNDVVPKVTLSGRVEELEFASMEGLTGGYWSIKLVVSSSNGQSLTVQHKSTFKAGFEGSEACRRVAAQFPAAVQDVIHALVTDKAFTALLQ</sequence>
<evidence type="ECO:0000313" key="2">
    <source>
        <dbReference type="Proteomes" id="UP000494330"/>
    </source>
</evidence>
<name>A0A6J5F391_9BURK</name>
<keyword evidence="2" id="KW-1185">Reference proteome</keyword>